<sequence>MSEQSLTPTAPTMIDVFAAAGAPSCFFSGADLQKRYSISPATFWRWRQPDCPHKLPDPRFGDGKSARWALEDIVQWENAKQQSHEA</sequence>
<gene>
    <name evidence="1" type="ORF">DN730_09685</name>
</gene>
<organism evidence="1 2">
    <name type="scientific">Marinomonas piezotolerans</name>
    <dbReference type="NCBI Taxonomy" id="2213058"/>
    <lineage>
        <taxon>Bacteria</taxon>
        <taxon>Pseudomonadati</taxon>
        <taxon>Pseudomonadota</taxon>
        <taxon>Gammaproteobacteria</taxon>
        <taxon>Oceanospirillales</taxon>
        <taxon>Oceanospirillaceae</taxon>
        <taxon>Marinomonas</taxon>
    </lineage>
</organism>
<accession>A0A370UA26</accession>
<dbReference type="RefSeq" id="WP_115467909.1">
    <property type="nucleotide sequence ID" value="NZ_QKRA01000003.1"/>
</dbReference>
<protein>
    <recommendedName>
        <fullName evidence="3">DNA-binding protein</fullName>
    </recommendedName>
</protein>
<reference evidence="1 2" key="1">
    <citation type="submission" date="2018-06" db="EMBL/GenBank/DDBJ databases">
        <title>Marinomonas sp. YLB-05 draft genome sequence.</title>
        <authorList>
            <person name="Yu L."/>
            <person name="Tang X."/>
        </authorList>
    </citation>
    <scope>NUCLEOTIDE SEQUENCE [LARGE SCALE GENOMIC DNA]</scope>
    <source>
        <strain evidence="1 2">YLB-05</strain>
    </source>
</reference>
<keyword evidence="2" id="KW-1185">Reference proteome</keyword>
<evidence type="ECO:0008006" key="3">
    <source>
        <dbReference type="Google" id="ProtNLM"/>
    </source>
</evidence>
<comment type="caution">
    <text evidence="1">The sequence shown here is derived from an EMBL/GenBank/DDBJ whole genome shotgun (WGS) entry which is preliminary data.</text>
</comment>
<evidence type="ECO:0000313" key="2">
    <source>
        <dbReference type="Proteomes" id="UP000254326"/>
    </source>
</evidence>
<dbReference type="Proteomes" id="UP000254326">
    <property type="component" value="Unassembled WGS sequence"/>
</dbReference>
<evidence type="ECO:0000313" key="1">
    <source>
        <dbReference type="EMBL" id="RDL44646.1"/>
    </source>
</evidence>
<dbReference type="EMBL" id="QKRA01000003">
    <property type="protein sequence ID" value="RDL44646.1"/>
    <property type="molecule type" value="Genomic_DNA"/>
</dbReference>
<dbReference type="AlphaFoldDB" id="A0A370UA26"/>
<proteinExistence type="predicted"/>
<name>A0A370UA26_9GAMM</name>
<dbReference type="OrthoDB" id="5297660at2"/>